<protein>
    <submittedName>
        <fullName evidence="1">Uncharacterized protein</fullName>
    </submittedName>
</protein>
<sequence>MADYYINLDEELGLNAVTKVLEAMSEVKEDDTLIISMDSDDAAQSRHLAELLENNGFEYLPKGSHSGEKYTLIAHLQNRKEG</sequence>
<comment type="caution">
    <text evidence="1">The sequence shown here is derived from an EMBL/GenBank/DDBJ whole genome shotgun (WGS) entry which is preliminary data.</text>
</comment>
<reference evidence="1 2" key="1">
    <citation type="submission" date="2016-08" db="EMBL/GenBank/DDBJ databases">
        <title>Novel Firmicutes and Novel Genomes.</title>
        <authorList>
            <person name="Poppleton D.I."/>
            <person name="Gribaldo S."/>
        </authorList>
    </citation>
    <scope>NUCLEOTIDE SEQUENCE [LARGE SCALE GENOMIC DNA]</scope>
    <source>
        <strain evidence="1 2">CTT3</strain>
    </source>
</reference>
<proteinExistence type="predicted"/>
<name>A0A419T8H2_9FIRM</name>
<dbReference type="AlphaFoldDB" id="A0A419T8H2"/>
<gene>
    <name evidence="1" type="ORF">BET03_08500</name>
</gene>
<dbReference type="OrthoDB" id="1725415at2"/>
<dbReference type="RefSeq" id="WP_120167475.1">
    <property type="nucleotide sequence ID" value="NZ_MCIB01000004.1"/>
</dbReference>
<accession>A0A419T8H2</accession>
<keyword evidence="2" id="KW-1185">Reference proteome</keyword>
<evidence type="ECO:0000313" key="2">
    <source>
        <dbReference type="Proteomes" id="UP000284177"/>
    </source>
</evidence>
<dbReference type="Proteomes" id="UP000284177">
    <property type="component" value="Unassembled WGS sequence"/>
</dbReference>
<evidence type="ECO:0000313" key="1">
    <source>
        <dbReference type="EMBL" id="RKD33755.1"/>
    </source>
</evidence>
<dbReference type="EMBL" id="MCIB01000004">
    <property type="protein sequence ID" value="RKD33755.1"/>
    <property type="molecule type" value="Genomic_DNA"/>
</dbReference>
<organism evidence="1 2">
    <name type="scientific">Thermohalobacter berrensis</name>
    <dbReference type="NCBI Taxonomy" id="99594"/>
    <lineage>
        <taxon>Bacteria</taxon>
        <taxon>Bacillati</taxon>
        <taxon>Bacillota</taxon>
        <taxon>Tissierellia</taxon>
        <taxon>Tissierellales</taxon>
        <taxon>Thermohalobacteraceae</taxon>
        <taxon>Thermohalobacter</taxon>
    </lineage>
</organism>